<gene>
    <name evidence="1" type="ORF">L2740_10950</name>
</gene>
<accession>A0A9X1ZGL1</accession>
<protein>
    <submittedName>
        <fullName evidence="1">Rho-binding antiterminator</fullName>
    </submittedName>
</protein>
<dbReference type="Pfam" id="PF07073">
    <property type="entry name" value="ROF"/>
    <property type="match status" value="1"/>
</dbReference>
<name>A0A9X1ZGL1_9GAMM</name>
<dbReference type="InterPro" id="IPR009778">
    <property type="entry name" value="ROF"/>
</dbReference>
<dbReference type="InterPro" id="IPR023534">
    <property type="entry name" value="Rof/RNase_P-like"/>
</dbReference>
<sequence>MMTCNQYDYIELVCLYRFPIKLTLKSGEIISGIAVDTCRNTLKQHCIKLISETPPQQGSLEQARHLVELDNISHMHVCIDNPHIRDIEFA</sequence>
<organism evidence="1 2">
    <name type="scientific">Shewanella pneumatophori</name>
    <dbReference type="NCBI Taxonomy" id="314092"/>
    <lineage>
        <taxon>Bacteria</taxon>
        <taxon>Pseudomonadati</taxon>
        <taxon>Pseudomonadota</taxon>
        <taxon>Gammaproteobacteria</taxon>
        <taxon>Alteromonadales</taxon>
        <taxon>Shewanellaceae</taxon>
        <taxon>Shewanella</taxon>
    </lineage>
</organism>
<dbReference type="InterPro" id="IPR038626">
    <property type="entry name" value="Rof-like_sf"/>
</dbReference>
<evidence type="ECO:0000313" key="2">
    <source>
        <dbReference type="Proteomes" id="UP001139293"/>
    </source>
</evidence>
<evidence type="ECO:0000313" key="1">
    <source>
        <dbReference type="EMBL" id="MCL1139060.1"/>
    </source>
</evidence>
<dbReference type="AlphaFoldDB" id="A0A9X1ZGL1"/>
<dbReference type="RefSeq" id="WP_248950226.1">
    <property type="nucleotide sequence ID" value="NZ_JAKILB010000006.1"/>
</dbReference>
<comment type="caution">
    <text evidence="1">The sequence shown here is derived from an EMBL/GenBank/DDBJ whole genome shotgun (WGS) entry which is preliminary data.</text>
</comment>
<reference evidence="1" key="1">
    <citation type="submission" date="2022-01" db="EMBL/GenBank/DDBJ databases">
        <title>Whole genome-based taxonomy of the Shewanellaceae.</title>
        <authorList>
            <person name="Martin-Rodriguez A.J."/>
        </authorList>
    </citation>
    <scope>NUCLEOTIDE SEQUENCE</scope>
    <source>
        <strain evidence="1">KCTC 23973</strain>
    </source>
</reference>
<dbReference type="Proteomes" id="UP001139293">
    <property type="component" value="Unassembled WGS sequence"/>
</dbReference>
<proteinExistence type="predicted"/>
<dbReference type="SUPFAM" id="SSF101744">
    <property type="entry name" value="Rof/RNase P subunit-like"/>
    <property type="match status" value="1"/>
</dbReference>
<keyword evidence="2" id="KW-1185">Reference proteome</keyword>
<dbReference type="Gene3D" id="2.30.30.400">
    <property type="entry name" value="Rof-like"/>
    <property type="match status" value="1"/>
</dbReference>
<dbReference type="EMBL" id="JAKILB010000006">
    <property type="protein sequence ID" value="MCL1139060.1"/>
    <property type="molecule type" value="Genomic_DNA"/>
</dbReference>